<accession>A0A9N9WPK5</accession>
<evidence type="ECO:0000313" key="2">
    <source>
        <dbReference type="EMBL" id="CAG9800856.1"/>
    </source>
</evidence>
<feature type="signal peptide" evidence="1">
    <location>
        <begin position="1"/>
        <end position="16"/>
    </location>
</feature>
<gene>
    <name evidence="2" type="ORF">CHIRRI_LOCUS3794</name>
</gene>
<protein>
    <submittedName>
        <fullName evidence="2">Uncharacterized protein</fullName>
    </submittedName>
</protein>
<keyword evidence="1" id="KW-0732">Signal</keyword>
<evidence type="ECO:0000256" key="1">
    <source>
        <dbReference type="SAM" id="SignalP"/>
    </source>
</evidence>
<sequence length="93" mass="10386">MKVVLCLFACLAYAAAFPHPQGQDFNNEAIRQAQQSHLIPHNAIIHGVEKSVPLAAYENIPVGQRVDLFMILGDQIPREVAENLQEQIDRLPN</sequence>
<name>A0A9N9WPK5_9DIPT</name>
<reference evidence="2" key="1">
    <citation type="submission" date="2022-01" db="EMBL/GenBank/DDBJ databases">
        <authorList>
            <person name="King R."/>
        </authorList>
    </citation>
    <scope>NUCLEOTIDE SEQUENCE</scope>
</reference>
<dbReference type="AlphaFoldDB" id="A0A9N9WPK5"/>
<dbReference type="Proteomes" id="UP001153620">
    <property type="component" value="Chromosome 1"/>
</dbReference>
<keyword evidence="3" id="KW-1185">Reference proteome</keyword>
<proteinExistence type="predicted"/>
<feature type="chain" id="PRO_5040425479" evidence="1">
    <location>
        <begin position="17"/>
        <end position="93"/>
    </location>
</feature>
<reference evidence="2" key="2">
    <citation type="submission" date="2022-10" db="EMBL/GenBank/DDBJ databases">
        <authorList>
            <consortium name="ENA_rothamsted_submissions"/>
            <consortium name="culmorum"/>
            <person name="King R."/>
        </authorList>
    </citation>
    <scope>NUCLEOTIDE SEQUENCE</scope>
</reference>
<evidence type="ECO:0000313" key="3">
    <source>
        <dbReference type="Proteomes" id="UP001153620"/>
    </source>
</evidence>
<dbReference type="EMBL" id="OU895877">
    <property type="protein sequence ID" value="CAG9800856.1"/>
    <property type="molecule type" value="Genomic_DNA"/>
</dbReference>
<dbReference type="OrthoDB" id="8174403at2759"/>
<organism evidence="2 3">
    <name type="scientific">Chironomus riparius</name>
    <dbReference type="NCBI Taxonomy" id="315576"/>
    <lineage>
        <taxon>Eukaryota</taxon>
        <taxon>Metazoa</taxon>
        <taxon>Ecdysozoa</taxon>
        <taxon>Arthropoda</taxon>
        <taxon>Hexapoda</taxon>
        <taxon>Insecta</taxon>
        <taxon>Pterygota</taxon>
        <taxon>Neoptera</taxon>
        <taxon>Endopterygota</taxon>
        <taxon>Diptera</taxon>
        <taxon>Nematocera</taxon>
        <taxon>Chironomoidea</taxon>
        <taxon>Chironomidae</taxon>
        <taxon>Chironominae</taxon>
        <taxon>Chironomus</taxon>
    </lineage>
</organism>